<feature type="domain" description="HTH merR-type" evidence="3">
    <location>
        <begin position="9"/>
        <end position="72"/>
    </location>
</feature>
<dbReference type="CDD" id="cd01109">
    <property type="entry name" value="HTH_YyaN"/>
    <property type="match status" value="1"/>
</dbReference>
<dbReference type="PROSITE" id="PS50937">
    <property type="entry name" value="HTH_MERR_2"/>
    <property type="match status" value="1"/>
</dbReference>
<accession>A0A0R1KCD3</accession>
<name>A0A0R1KCD3_9LACO</name>
<dbReference type="EMBL" id="AZDZ01000001">
    <property type="protein sequence ID" value="KRK81100.1"/>
    <property type="molecule type" value="Genomic_DNA"/>
</dbReference>
<proteinExistence type="predicted"/>
<dbReference type="eggNOG" id="COG0789">
    <property type="taxonomic scope" value="Bacteria"/>
</dbReference>
<dbReference type="InterPro" id="IPR000551">
    <property type="entry name" value="MerR-type_HTH_dom"/>
</dbReference>
<dbReference type="SMART" id="SM00422">
    <property type="entry name" value="HTH_MERR"/>
    <property type="match status" value="1"/>
</dbReference>
<dbReference type="PANTHER" id="PTHR30204">
    <property type="entry name" value="REDOX-CYCLING DRUG-SENSING TRANSCRIPTIONAL ACTIVATOR SOXR"/>
    <property type="match status" value="1"/>
</dbReference>
<protein>
    <submittedName>
        <fullName evidence="4">MerR family transcriptional regulator</fullName>
    </submittedName>
</protein>
<dbReference type="Proteomes" id="UP000051248">
    <property type="component" value="Unassembled WGS sequence"/>
</dbReference>
<dbReference type="PANTHER" id="PTHR30204:SF98">
    <property type="entry name" value="HTH-TYPE TRANSCRIPTIONAL REGULATOR ADHR"/>
    <property type="match status" value="1"/>
</dbReference>
<keyword evidence="2" id="KW-0175">Coiled coil</keyword>
<comment type="caution">
    <text evidence="4">The sequence shown here is derived from an EMBL/GenBank/DDBJ whole genome shotgun (WGS) entry which is preliminary data.</text>
</comment>
<dbReference type="InterPro" id="IPR047057">
    <property type="entry name" value="MerR_fam"/>
</dbReference>
<evidence type="ECO:0000259" key="3">
    <source>
        <dbReference type="PROSITE" id="PS50937"/>
    </source>
</evidence>
<dbReference type="GO" id="GO:0003700">
    <property type="term" value="F:DNA-binding transcription factor activity"/>
    <property type="evidence" value="ECO:0007669"/>
    <property type="project" value="InterPro"/>
</dbReference>
<dbReference type="GO" id="GO:0003677">
    <property type="term" value="F:DNA binding"/>
    <property type="evidence" value="ECO:0007669"/>
    <property type="project" value="UniProtKB-KW"/>
</dbReference>
<dbReference type="InterPro" id="IPR009061">
    <property type="entry name" value="DNA-bd_dom_put_sf"/>
</dbReference>
<dbReference type="Gene3D" id="1.10.1660.10">
    <property type="match status" value="1"/>
</dbReference>
<reference evidence="4 5" key="1">
    <citation type="journal article" date="2015" name="Genome Announc.">
        <title>Expanding the biotechnology potential of lactobacilli through comparative genomics of 213 strains and associated genera.</title>
        <authorList>
            <person name="Sun Z."/>
            <person name="Harris H.M."/>
            <person name="McCann A."/>
            <person name="Guo C."/>
            <person name="Argimon S."/>
            <person name="Zhang W."/>
            <person name="Yang X."/>
            <person name="Jeffery I.B."/>
            <person name="Cooney J.C."/>
            <person name="Kagawa T.F."/>
            <person name="Liu W."/>
            <person name="Song Y."/>
            <person name="Salvetti E."/>
            <person name="Wrobel A."/>
            <person name="Rasinkangas P."/>
            <person name="Parkhill J."/>
            <person name="Rea M.C."/>
            <person name="O'Sullivan O."/>
            <person name="Ritari J."/>
            <person name="Douillard F.P."/>
            <person name="Paul Ross R."/>
            <person name="Yang R."/>
            <person name="Briner A.E."/>
            <person name="Felis G.E."/>
            <person name="de Vos W.M."/>
            <person name="Barrangou R."/>
            <person name="Klaenhammer T.R."/>
            <person name="Caufield P.W."/>
            <person name="Cui Y."/>
            <person name="Zhang H."/>
            <person name="O'Toole P.W."/>
        </authorList>
    </citation>
    <scope>NUCLEOTIDE SEQUENCE [LARGE SCALE GENOMIC DNA]</scope>
    <source>
        <strain evidence="4 5">DSM 19682</strain>
    </source>
</reference>
<dbReference type="SUPFAM" id="SSF46955">
    <property type="entry name" value="Putative DNA-binding domain"/>
    <property type="match status" value="1"/>
</dbReference>
<evidence type="ECO:0000313" key="5">
    <source>
        <dbReference type="Proteomes" id="UP000051248"/>
    </source>
</evidence>
<dbReference type="STRING" id="1423775.FD03_GL000691"/>
<evidence type="ECO:0000256" key="1">
    <source>
        <dbReference type="ARBA" id="ARBA00023125"/>
    </source>
</evidence>
<feature type="coiled-coil region" evidence="2">
    <location>
        <begin position="83"/>
        <end position="110"/>
    </location>
</feature>
<keyword evidence="5" id="KW-1185">Reference proteome</keyword>
<sequence length="146" mass="17201">MSFINRKDVSKLIGFSSDTLRYYERIGVIPPIKRDKNGYRDYRPVDLDWLFLVKCLKDAGLSMEALIEFAKLNQSGENEPAQKAILQEQLEKLNQKSAEMKRTRNLLEYKIDTFEDHIAKFKSGEMDADHVDELWKMDKFQVHKQK</sequence>
<evidence type="ECO:0000256" key="2">
    <source>
        <dbReference type="SAM" id="Coils"/>
    </source>
</evidence>
<dbReference type="PATRIC" id="fig|1423775.4.peg.706"/>
<keyword evidence="1" id="KW-0238">DNA-binding</keyword>
<evidence type="ECO:0000313" key="4">
    <source>
        <dbReference type="EMBL" id="KRK81100.1"/>
    </source>
</evidence>
<gene>
    <name evidence="4" type="ORF">FD03_GL000691</name>
</gene>
<dbReference type="AlphaFoldDB" id="A0A0R1KCD3"/>
<dbReference type="Pfam" id="PF13411">
    <property type="entry name" value="MerR_1"/>
    <property type="match status" value="1"/>
</dbReference>
<organism evidence="4 5">
    <name type="scientific">Companilactobacillus nodensis DSM 19682 = JCM 14932 = NBRC 107160</name>
    <dbReference type="NCBI Taxonomy" id="1423775"/>
    <lineage>
        <taxon>Bacteria</taxon>
        <taxon>Bacillati</taxon>
        <taxon>Bacillota</taxon>
        <taxon>Bacilli</taxon>
        <taxon>Lactobacillales</taxon>
        <taxon>Lactobacillaceae</taxon>
        <taxon>Companilactobacillus</taxon>
    </lineage>
</organism>